<organism evidence="1">
    <name type="scientific">marine sediment metagenome</name>
    <dbReference type="NCBI Taxonomy" id="412755"/>
    <lineage>
        <taxon>unclassified sequences</taxon>
        <taxon>metagenomes</taxon>
        <taxon>ecological metagenomes</taxon>
    </lineage>
</organism>
<evidence type="ECO:0000313" key="1">
    <source>
        <dbReference type="EMBL" id="KKL21931.1"/>
    </source>
</evidence>
<dbReference type="AlphaFoldDB" id="A0A0F9DW58"/>
<comment type="caution">
    <text evidence="1">The sequence shown here is derived from an EMBL/GenBank/DDBJ whole genome shotgun (WGS) entry which is preliminary data.</text>
</comment>
<protein>
    <submittedName>
        <fullName evidence="1">Uncharacterized protein</fullName>
    </submittedName>
</protein>
<sequence length="119" mass="12649">PHPILADSMLPLYYGDGAKNGLTLTHPASGRQFVTKRVAKRSDVAAIQGMLRRAGATTTMTSGVYDEATAAAMLEVTSSAQDTPYTFHGNDWDPVLHAAYGGRATKGLQDGDTVKLVKQ</sequence>
<name>A0A0F9DW58_9ZZZZ</name>
<dbReference type="EMBL" id="LAZR01037542">
    <property type="protein sequence ID" value="KKL21931.1"/>
    <property type="molecule type" value="Genomic_DNA"/>
</dbReference>
<proteinExistence type="predicted"/>
<accession>A0A0F9DW58</accession>
<reference evidence="1" key="1">
    <citation type="journal article" date="2015" name="Nature">
        <title>Complex archaea that bridge the gap between prokaryotes and eukaryotes.</title>
        <authorList>
            <person name="Spang A."/>
            <person name="Saw J.H."/>
            <person name="Jorgensen S.L."/>
            <person name="Zaremba-Niedzwiedzka K."/>
            <person name="Martijn J."/>
            <person name="Lind A.E."/>
            <person name="van Eijk R."/>
            <person name="Schleper C."/>
            <person name="Guy L."/>
            <person name="Ettema T.J."/>
        </authorList>
    </citation>
    <scope>NUCLEOTIDE SEQUENCE</scope>
</reference>
<feature type="non-terminal residue" evidence="1">
    <location>
        <position position="1"/>
    </location>
</feature>
<gene>
    <name evidence="1" type="ORF">LCGC14_2440480</name>
</gene>